<organism evidence="6 7">
    <name type="scientific">Drosophila kikkawai</name>
    <name type="common">Fruit fly</name>
    <dbReference type="NCBI Taxonomy" id="30033"/>
    <lineage>
        <taxon>Eukaryota</taxon>
        <taxon>Metazoa</taxon>
        <taxon>Ecdysozoa</taxon>
        <taxon>Arthropoda</taxon>
        <taxon>Hexapoda</taxon>
        <taxon>Insecta</taxon>
        <taxon>Pterygota</taxon>
        <taxon>Neoptera</taxon>
        <taxon>Endopterygota</taxon>
        <taxon>Diptera</taxon>
        <taxon>Brachycera</taxon>
        <taxon>Muscomorpha</taxon>
        <taxon>Ephydroidea</taxon>
        <taxon>Drosophilidae</taxon>
        <taxon>Drosophila</taxon>
        <taxon>Sophophora</taxon>
    </lineage>
</organism>
<feature type="compositionally biased region" description="Low complexity" evidence="3">
    <location>
        <begin position="49"/>
        <end position="95"/>
    </location>
</feature>
<dbReference type="GO" id="GO:0006508">
    <property type="term" value="P:proteolysis"/>
    <property type="evidence" value="ECO:0007669"/>
    <property type="project" value="UniProtKB-KW"/>
</dbReference>
<protein>
    <submittedName>
        <fullName evidence="7">Trypsin-1</fullName>
    </submittedName>
</protein>
<dbReference type="FunFam" id="2.40.10.10:FF:000141">
    <property type="entry name" value="Enterokinase light chain"/>
    <property type="match status" value="1"/>
</dbReference>
<gene>
    <name evidence="7" type="primary">LOC108072276</name>
</gene>
<dbReference type="PANTHER" id="PTHR24252">
    <property type="entry name" value="ACROSIN-RELATED"/>
    <property type="match status" value="1"/>
</dbReference>
<dbReference type="InterPro" id="IPR001254">
    <property type="entry name" value="Trypsin_dom"/>
</dbReference>
<dbReference type="InterPro" id="IPR001314">
    <property type="entry name" value="Peptidase_S1A"/>
</dbReference>
<feature type="chain" id="PRO_5027991635" evidence="4">
    <location>
        <begin position="20"/>
        <end position="374"/>
    </location>
</feature>
<dbReference type="InterPro" id="IPR018114">
    <property type="entry name" value="TRYPSIN_HIS"/>
</dbReference>
<keyword evidence="1" id="KW-1015">Disulfide bond</keyword>
<dbReference type="GO" id="GO:0004252">
    <property type="term" value="F:serine-type endopeptidase activity"/>
    <property type="evidence" value="ECO:0007669"/>
    <property type="project" value="InterPro"/>
</dbReference>
<evidence type="ECO:0000256" key="4">
    <source>
        <dbReference type="SAM" id="SignalP"/>
    </source>
</evidence>
<dbReference type="PROSITE" id="PS00135">
    <property type="entry name" value="TRYPSIN_SER"/>
    <property type="match status" value="1"/>
</dbReference>
<dbReference type="SMART" id="SM00020">
    <property type="entry name" value="Tryp_SPc"/>
    <property type="match status" value="1"/>
</dbReference>
<dbReference type="InterPro" id="IPR009003">
    <property type="entry name" value="Peptidase_S1_PA"/>
</dbReference>
<dbReference type="Proteomes" id="UP001652661">
    <property type="component" value="Chromosome 2R"/>
</dbReference>
<dbReference type="InterPro" id="IPR043504">
    <property type="entry name" value="Peptidase_S1_PA_chymotrypsin"/>
</dbReference>
<dbReference type="Gene3D" id="2.40.10.10">
    <property type="entry name" value="Trypsin-like serine proteases"/>
    <property type="match status" value="1"/>
</dbReference>
<feature type="region of interest" description="Disordered" evidence="3">
    <location>
        <begin position="46"/>
        <end position="95"/>
    </location>
</feature>
<dbReference type="Pfam" id="PF00089">
    <property type="entry name" value="Trypsin"/>
    <property type="match status" value="1"/>
</dbReference>
<keyword evidence="4" id="KW-0732">Signal</keyword>
<reference evidence="7" key="2">
    <citation type="submission" date="2025-08" db="UniProtKB">
        <authorList>
            <consortium name="RefSeq"/>
        </authorList>
    </citation>
    <scope>IDENTIFICATION</scope>
    <source>
        <strain evidence="7">14028-0561.14</strain>
        <tissue evidence="7">Whole fly</tissue>
    </source>
</reference>
<evidence type="ECO:0000259" key="5">
    <source>
        <dbReference type="PROSITE" id="PS50240"/>
    </source>
</evidence>
<keyword evidence="2" id="KW-0645">Protease</keyword>
<dbReference type="InterPro" id="IPR033116">
    <property type="entry name" value="TRYPSIN_SER"/>
</dbReference>
<keyword evidence="2" id="KW-0720">Serine protease</keyword>
<evidence type="ECO:0000256" key="2">
    <source>
        <dbReference type="RuleBase" id="RU363034"/>
    </source>
</evidence>
<accession>A0A6P4I7X1</accession>
<keyword evidence="6" id="KW-1185">Reference proteome</keyword>
<evidence type="ECO:0000256" key="1">
    <source>
        <dbReference type="ARBA" id="ARBA00023157"/>
    </source>
</evidence>
<dbReference type="SUPFAM" id="SSF50494">
    <property type="entry name" value="Trypsin-like serine proteases"/>
    <property type="match status" value="1"/>
</dbReference>
<dbReference type="PRINTS" id="PR00722">
    <property type="entry name" value="CHYMOTRYPSIN"/>
</dbReference>
<sequence>MKKLQLLIAVFCGFLCVFGSTTPTKRVRPLQGNFFEWISSIFLPPPGTTTPTTEVTTRKSTTTSLSSTTSTTTSTTSSLISSNTTSTTTPITSPTYSPVPNFPQDRYCVSCRCGFINNLNKIVGGEETRVHQYPWMAVILIHDRFYCSGSLINDLYVLTAGHCVEGVLPELLTLRFLEHNRTHPNEDVVVIQRYVTKVKVHELYNPQSFDNDIAVLRLERPVDMENRRIRPICLPIQGHSFDHELAVVTGWGAQKEGGSASDTLREVQVVVIPQSVCRNQTTYRPGQITDNMMCAGYISEGGKDACGGDSGGPLQTTFDEQPGQYQLAGIVSWGAGCARPKSPGVYTRVNQYLRWLRSNTPGACHCMPYPEEDY</sequence>
<feature type="signal peptide" evidence="4">
    <location>
        <begin position="1"/>
        <end position="19"/>
    </location>
</feature>
<dbReference type="CDD" id="cd00190">
    <property type="entry name" value="Tryp_SPc"/>
    <property type="match status" value="1"/>
</dbReference>
<dbReference type="RefSeq" id="XP_017018831.1">
    <property type="nucleotide sequence ID" value="XM_017163342.1"/>
</dbReference>
<proteinExistence type="predicted"/>
<evidence type="ECO:0000256" key="3">
    <source>
        <dbReference type="SAM" id="MobiDB-lite"/>
    </source>
</evidence>
<feature type="domain" description="Peptidase S1" evidence="5">
    <location>
        <begin position="122"/>
        <end position="361"/>
    </location>
</feature>
<evidence type="ECO:0000313" key="7">
    <source>
        <dbReference type="RefSeq" id="XP_017018831.1"/>
    </source>
</evidence>
<dbReference type="GeneID" id="108072276"/>
<dbReference type="PANTHER" id="PTHR24252:SF18">
    <property type="entry name" value="OVOCHYMASE 1"/>
    <property type="match status" value="1"/>
</dbReference>
<reference evidence="6" key="1">
    <citation type="submission" date="2025-05" db="UniProtKB">
        <authorList>
            <consortium name="RefSeq"/>
        </authorList>
    </citation>
    <scope>NUCLEOTIDE SEQUENCE [LARGE SCALE GENOMIC DNA]</scope>
    <source>
        <strain evidence="6">14028-0561.14</strain>
    </source>
</reference>
<dbReference type="AlphaFoldDB" id="A0A6P4I7X1"/>
<name>A0A6P4I7X1_DROKI</name>
<evidence type="ECO:0000313" key="6">
    <source>
        <dbReference type="Proteomes" id="UP001652661"/>
    </source>
</evidence>
<keyword evidence="2" id="KW-0378">Hydrolase</keyword>
<dbReference type="PROSITE" id="PS00134">
    <property type="entry name" value="TRYPSIN_HIS"/>
    <property type="match status" value="1"/>
</dbReference>
<dbReference type="OrthoDB" id="10012881at2759"/>
<dbReference type="PROSITE" id="PS50240">
    <property type="entry name" value="TRYPSIN_DOM"/>
    <property type="match status" value="1"/>
</dbReference>